<dbReference type="Gene3D" id="3.40.50.150">
    <property type="entry name" value="Vaccinia Virus protein VP39"/>
    <property type="match status" value="1"/>
</dbReference>
<name>A0A6J5ZRV7_9ZZZZ</name>
<proteinExistence type="predicted"/>
<dbReference type="Pfam" id="PF13578">
    <property type="entry name" value="Methyltransf_24"/>
    <property type="match status" value="1"/>
</dbReference>
<accession>A0A6J5ZRV7</accession>
<evidence type="ECO:0000313" key="1">
    <source>
        <dbReference type="EMBL" id="CAB4344825.1"/>
    </source>
</evidence>
<organism evidence="1">
    <name type="scientific">freshwater metagenome</name>
    <dbReference type="NCBI Taxonomy" id="449393"/>
    <lineage>
        <taxon>unclassified sequences</taxon>
        <taxon>metagenomes</taxon>
        <taxon>ecological metagenomes</taxon>
    </lineage>
</organism>
<dbReference type="InterPro" id="IPR029063">
    <property type="entry name" value="SAM-dependent_MTases_sf"/>
</dbReference>
<reference evidence="1" key="1">
    <citation type="submission" date="2020-05" db="EMBL/GenBank/DDBJ databases">
        <authorList>
            <person name="Chiriac C."/>
            <person name="Salcher M."/>
            <person name="Ghai R."/>
            <person name="Kavagutti S V."/>
        </authorList>
    </citation>
    <scope>NUCLEOTIDE SEQUENCE</scope>
</reference>
<protein>
    <submittedName>
        <fullName evidence="1">Unannotated protein</fullName>
    </submittedName>
</protein>
<sequence length="217" mass="23190">MPLPEAIRANAPGFVRNSVRLRAAALWGGLIPPRAMHSDAEAALLAEMSRASRSVVEIGVYEGSSAVVLCGAMRKDAALHLVDPFTEGGSALRPGQRAVPAATRRAVERSRTGAGPELCWHLEFSQELARSWSEVVDLIFIDGDHSEAGCREDWELWNGFVGEEGTVVFHDARSGHEGGVGLPGPTAVVDSLFRGSEPLPGWRIVAECDSAVAVARR</sequence>
<dbReference type="EMBL" id="CAESAN010000076">
    <property type="protein sequence ID" value="CAB4344825.1"/>
    <property type="molecule type" value="Genomic_DNA"/>
</dbReference>
<dbReference type="AlphaFoldDB" id="A0A6J5ZRV7"/>
<dbReference type="SUPFAM" id="SSF53335">
    <property type="entry name" value="S-adenosyl-L-methionine-dependent methyltransferases"/>
    <property type="match status" value="1"/>
</dbReference>
<gene>
    <name evidence="1" type="ORF">UFOPK3547_00994</name>
</gene>